<dbReference type="CDD" id="cd06173">
    <property type="entry name" value="MFS_MefA_like"/>
    <property type="match status" value="1"/>
</dbReference>
<evidence type="ECO:0000256" key="3">
    <source>
        <dbReference type="ARBA" id="ARBA00022692"/>
    </source>
</evidence>
<comment type="subcellular location">
    <subcellularLocation>
        <location evidence="1">Cell membrane</location>
        <topology evidence="1">Multi-pass membrane protein</topology>
    </subcellularLocation>
</comment>
<dbReference type="PANTHER" id="PTHR23513">
    <property type="entry name" value="INTEGRAL MEMBRANE EFFLUX PROTEIN-RELATED"/>
    <property type="match status" value="1"/>
</dbReference>
<evidence type="ECO:0000313" key="8">
    <source>
        <dbReference type="Proteomes" id="UP000585638"/>
    </source>
</evidence>
<evidence type="ECO:0000256" key="6">
    <source>
        <dbReference type="SAM" id="Phobius"/>
    </source>
</evidence>
<proteinExistence type="predicted"/>
<accession>A0A7W9NEL5</accession>
<dbReference type="InterPro" id="IPR036259">
    <property type="entry name" value="MFS_trans_sf"/>
</dbReference>
<dbReference type="SUPFAM" id="SSF103473">
    <property type="entry name" value="MFS general substrate transporter"/>
    <property type="match status" value="1"/>
</dbReference>
<evidence type="ECO:0000256" key="2">
    <source>
        <dbReference type="ARBA" id="ARBA00022475"/>
    </source>
</evidence>
<evidence type="ECO:0000256" key="4">
    <source>
        <dbReference type="ARBA" id="ARBA00022989"/>
    </source>
</evidence>
<keyword evidence="5 6" id="KW-0472">Membrane</keyword>
<dbReference type="EMBL" id="JACHIR010000001">
    <property type="protein sequence ID" value="MBB5889790.1"/>
    <property type="molecule type" value="Genomic_DNA"/>
</dbReference>
<dbReference type="AlphaFoldDB" id="A0A7W9NEL5"/>
<feature type="transmembrane region" description="Helical" evidence="6">
    <location>
        <begin position="49"/>
        <end position="72"/>
    </location>
</feature>
<name>A0A7W9NEL5_9PSEU</name>
<protein>
    <submittedName>
        <fullName evidence="7">MFS family permease</fullName>
    </submittedName>
</protein>
<dbReference type="InterPro" id="IPR011701">
    <property type="entry name" value="MFS"/>
</dbReference>
<evidence type="ECO:0000256" key="5">
    <source>
        <dbReference type="ARBA" id="ARBA00023136"/>
    </source>
</evidence>
<evidence type="ECO:0000256" key="1">
    <source>
        <dbReference type="ARBA" id="ARBA00004651"/>
    </source>
</evidence>
<dbReference type="GO" id="GO:0005886">
    <property type="term" value="C:plasma membrane"/>
    <property type="evidence" value="ECO:0007669"/>
    <property type="project" value="UniProtKB-SubCell"/>
</dbReference>
<reference evidence="7 8" key="1">
    <citation type="submission" date="2020-08" db="EMBL/GenBank/DDBJ databases">
        <title>Sequencing the genomes of 1000 actinobacteria strains.</title>
        <authorList>
            <person name="Klenk H.-P."/>
        </authorList>
    </citation>
    <scope>NUCLEOTIDE SEQUENCE [LARGE SCALE GENOMIC DNA]</scope>
    <source>
        <strain evidence="7 8">DSM 43851</strain>
    </source>
</reference>
<sequence length="391" mass="39982">MAAARFRDVAAVGQFRALWLAHAQSRVGDQLARVALSVLVFERTRSPAWTALTYAMTILPNLAGGTLLAGLADRFDRRTVMVVADVVRAGLVAVMVIPGQPIAVLVVLLCLVQLPFAPFSAARNAILPRVLHGDRYMVGLAVMRTTDQLGLVGGIAVGAALVTCLGTSTTLLIDAATFAASAMLIGLGVGRHRPPRAGHKTRLSGGLQTVAGNPQLRALTAIACVNGFYVVPESLAVPYAAQLDQGTGAVGWLLAAVPAGSIVGMIWLKGLRPDLRLRLMAPLTVATCAILVPSAWAPVLAVSVVLWAASGLASAHDMVVQGAFVQRAPDESRGQAIGLAGAAMQAAQGLGIVLAGLLAQVLTPAAVVGLAGAAGVVAAVGAAALWRRAAI</sequence>
<keyword evidence="8" id="KW-1185">Reference proteome</keyword>
<dbReference type="Proteomes" id="UP000585638">
    <property type="component" value="Unassembled WGS sequence"/>
</dbReference>
<dbReference type="PANTHER" id="PTHR23513:SF11">
    <property type="entry name" value="STAPHYLOFERRIN A TRANSPORTER"/>
    <property type="match status" value="1"/>
</dbReference>
<keyword evidence="4 6" id="KW-1133">Transmembrane helix</keyword>
<dbReference type="Pfam" id="PF07690">
    <property type="entry name" value="MFS_1"/>
    <property type="match status" value="1"/>
</dbReference>
<gene>
    <name evidence="7" type="ORF">BJ998_000986</name>
</gene>
<keyword evidence="3 6" id="KW-0812">Transmembrane</keyword>
<comment type="caution">
    <text evidence="7">The sequence shown here is derived from an EMBL/GenBank/DDBJ whole genome shotgun (WGS) entry which is preliminary data.</text>
</comment>
<organism evidence="7 8">
    <name type="scientific">Kutzneria kofuensis</name>
    <dbReference type="NCBI Taxonomy" id="103725"/>
    <lineage>
        <taxon>Bacteria</taxon>
        <taxon>Bacillati</taxon>
        <taxon>Actinomycetota</taxon>
        <taxon>Actinomycetes</taxon>
        <taxon>Pseudonocardiales</taxon>
        <taxon>Pseudonocardiaceae</taxon>
        <taxon>Kutzneria</taxon>
    </lineage>
</organism>
<feature type="transmembrane region" description="Helical" evidence="6">
    <location>
        <begin position="365"/>
        <end position="386"/>
    </location>
</feature>
<dbReference type="GO" id="GO:0022857">
    <property type="term" value="F:transmembrane transporter activity"/>
    <property type="evidence" value="ECO:0007669"/>
    <property type="project" value="InterPro"/>
</dbReference>
<evidence type="ECO:0000313" key="7">
    <source>
        <dbReference type="EMBL" id="MBB5889790.1"/>
    </source>
</evidence>
<keyword evidence="2" id="KW-1003">Cell membrane</keyword>
<dbReference type="RefSeq" id="WP_312889932.1">
    <property type="nucleotide sequence ID" value="NZ_BAAAWY010000002.1"/>
</dbReference>
<dbReference type="Gene3D" id="1.20.1250.20">
    <property type="entry name" value="MFS general substrate transporter like domains"/>
    <property type="match status" value="1"/>
</dbReference>
<feature type="transmembrane region" description="Helical" evidence="6">
    <location>
        <begin position="249"/>
        <end position="268"/>
    </location>
</feature>
<feature type="transmembrane region" description="Helical" evidence="6">
    <location>
        <begin position="148"/>
        <end position="165"/>
    </location>
</feature>